<evidence type="ECO:0000313" key="7">
    <source>
        <dbReference type="Proteomes" id="UP001228376"/>
    </source>
</evidence>
<evidence type="ECO:0000259" key="5">
    <source>
        <dbReference type="Pfam" id="PF01978"/>
    </source>
</evidence>
<dbReference type="PANTHER" id="PTHR38465">
    <property type="entry name" value="HTH-TYPE TRANSCRIPTIONAL REGULATOR MJ1563-RELATED"/>
    <property type="match status" value="1"/>
</dbReference>
<evidence type="ECO:0000256" key="1">
    <source>
        <dbReference type="ARBA" id="ARBA00023015"/>
    </source>
</evidence>
<proteinExistence type="inferred from homology"/>
<name>A0ABU5CIS1_9BACI</name>
<keyword evidence="7" id="KW-1185">Reference proteome</keyword>
<accession>A0ABU5CIS1</accession>
<dbReference type="InterPro" id="IPR036390">
    <property type="entry name" value="WH_DNA-bd_sf"/>
</dbReference>
<feature type="domain" description="Transcription regulator TrmB N-terminal" evidence="5">
    <location>
        <begin position="22"/>
        <end position="87"/>
    </location>
</feature>
<sequence length="156" mass="18438">MEWEMENTTKKIIAEFAETIEMFGLTPLEARLFAYLYLTEKTMTLDEMSEALGKSKTSMSTSIRSLAEHNLVSRVWIKGVRKDLYQANDQLYKLFTSSYKNKWLEAVEHRQLALTEIKEQIYRSNTFKNSPELPVINKKLDEIITFHQQVDQFFRK</sequence>
<dbReference type="PANTHER" id="PTHR38465:SF1">
    <property type="entry name" value="HTH-TYPE TRANSCRIPTIONAL REGULATOR MJ1563-RELATED"/>
    <property type="match status" value="1"/>
</dbReference>
<gene>
    <name evidence="6" type="ORF">P5G51_013350</name>
</gene>
<dbReference type="InterPro" id="IPR036388">
    <property type="entry name" value="WH-like_DNA-bd_sf"/>
</dbReference>
<dbReference type="SUPFAM" id="SSF46785">
    <property type="entry name" value="Winged helix' DNA-binding domain"/>
    <property type="match status" value="1"/>
</dbReference>
<reference evidence="6 7" key="1">
    <citation type="submission" date="2023-10" db="EMBL/GenBank/DDBJ databases">
        <title>179-bfca-hs.</title>
        <authorList>
            <person name="Miliotis G."/>
            <person name="Sengupta P."/>
            <person name="Hameed A."/>
            <person name="Chuvochina M."/>
            <person name="Mcdonagh F."/>
            <person name="Simpson A.C."/>
            <person name="Singh N.K."/>
            <person name="Rekha P.D."/>
            <person name="Raman K."/>
            <person name="Hugenholtz P."/>
            <person name="Venkateswaran K."/>
        </authorList>
    </citation>
    <scope>NUCLEOTIDE SEQUENCE [LARGE SCALE GENOMIC DNA]</scope>
    <source>
        <strain evidence="6 7">179-BFC-A-HS</strain>
    </source>
</reference>
<comment type="caution">
    <text evidence="6">The sequence shown here is derived from an EMBL/GenBank/DDBJ whole genome shotgun (WGS) entry which is preliminary data.</text>
</comment>
<evidence type="ECO:0000256" key="3">
    <source>
        <dbReference type="ARBA" id="ARBA00023163"/>
    </source>
</evidence>
<keyword evidence="2 4" id="KW-0238">DNA-binding</keyword>
<evidence type="ECO:0000256" key="4">
    <source>
        <dbReference type="PIRNR" id="PIRNR006707"/>
    </source>
</evidence>
<dbReference type="InterPro" id="IPR002831">
    <property type="entry name" value="Tscrpt_reg_TrmB_N"/>
</dbReference>
<organism evidence="6 7">
    <name type="scientific">Tigheibacillus jepli</name>
    <dbReference type="NCBI Taxonomy" id="3035914"/>
    <lineage>
        <taxon>Bacteria</taxon>
        <taxon>Bacillati</taxon>
        <taxon>Bacillota</taxon>
        <taxon>Bacilli</taxon>
        <taxon>Bacillales</taxon>
        <taxon>Bacillaceae</taxon>
        <taxon>Tigheibacillus</taxon>
    </lineage>
</organism>
<keyword evidence="3 4" id="KW-0804">Transcription</keyword>
<dbReference type="EMBL" id="JAROCA020000001">
    <property type="protein sequence ID" value="MDY0406243.1"/>
    <property type="molecule type" value="Genomic_DNA"/>
</dbReference>
<dbReference type="Pfam" id="PF01978">
    <property type="entry name" value="TrmB"/>
    <property type="match status" value="1"/>
</dbReference>
<protein>
    <recommendedName>
        <fullName evidence="4">HTH-type transcriptional regulator</fullName>
    </recommendedName>
</protein>
<dbReference type="Gene3D" id="1.10.10.10">
    <property type="entry name" value="Winged helix-like DNA-binding domain superfamily/Winged helix DNA-binding domain"/>
    <property type="match status" value="1"/>
</dbReference>
<evidence type="ECO:0000313" key="6">
    <source>
        <dbReference type="EMBL" id="MDY0406243.1"/>
    </source>
</evidence>
<dbReference type="InterPro" id="IPR052362">
    <property type="entry name" value="HTH-GbsR_regulator"/>
</dbReference>
<evidence type="ECO:0000256" key="2">
    <source>
        <dbReference type="ARBA" id="ARBA00023125"/>
    </source>
</evidence>
<dbReference type="PIRSF" id="PIRSF006707">
    <property type="entry name" value="MJ1563"/>
    <property type="match status" value="1"/>
</dbReference>
<dbReference type="RefSeq" id="WP_306066725.1">
    <property type="nucleotide sequence ID" value="NZ_JAROCA020000001.1"/>
</dbReference>
<comment type="similarity">
    <text evidence="4">Belongs to the GbsR family.</text>
</comment>
<dbReference type="Proteomes" id="UP001228376">
    <property type="component" value="Unassembled WGS sequence"/>
</dbReference>
<dbReference type="InterPro" id="IPR026282">
    <property type="entry name" value="MJ1563"/>
</dbReference>
<keyword evidence="1 4" id="KW-0805">Transcription regulation</keyword>